<feature type="domain" description="FERM" evidence="12">
    <location>
        <begin position="131"/>
        <end position="438"/>
    </location>
</feature>
<evidence type="ECO:0000256" key="9">
    <source>
        <dbReference type="ARBA" id="ARBA00023203"/>
    </source>
</evidence>
<dbReference type="GO" id="GO:0003779">
    <property type="term" value="F:actin binding"/>
    <property type="evidence" value="ECO:0007669"/>
    <property type="project" value="UniProtKB-KW"/>
</dbReference>
<dbReference type="InterPro" id="IPR011993">
    <property type="entry name" value="PH-like_dom_sf"/>
</dbReference>
<dbReference type="Proteomes" id="UP000288216">
    <property type="component" value="Unassembled WGS sequence"/>
</dbReference>
<protein>
    <recommendedName>
        <fullName evidence="16">MyTH4 domain-containing protein</fullName>
    </recommendedName>
</protein>
<evidence type="ECO:0000256" key="6">
    <source>
        <dbReference type="ARBA" id="ARBA00022741"/>
    </source>
</evidence>
<comment type="subcellular location">
    <subcellularLocation>
        <location evidence="1">Cytoplasm</location>
    </subcellularLocation>
</comment>
<dbReference type="InterPro" id="IPR000857">
    <property type="entry name" value="MyTH4_dom"/>
</dbReference>
<dbReference type="SMART" id="SM00139">
    <property type="entry name" value="MyTH4"/>
    <property type="match status" value="2"/>
</dbReference>
<evidence type="ECO:0000259" key="12">
    <source>
        <dbReference type="PROSITE" id="PS50057"/>
    </source>
</evidence>
<dbReference type="AlphaFoldDB" id="A0A401NUK2"/>
<organism evidence="14 15">
    <name type="scientific">Scyliorhinus torazame</name>
    <name type="common">Cloudy catshark</name>
    <name type="synonym">Catulus torazame</name>
    <dbReference type="NCBI Taxonomy" id="75743"/>
    <lineage>
        <taxon>Eukaryota</taxon>
        <taxon>Metazoa</taxon>
        <taxon>Chordata</taxon>
        <taxon>Craniata</taxon>
        <taxon>Vertebrata</taxon>
        <taxon>Chondrichthyes</taxon>
        <taxon>Elasmobranchii</taxon>
        <taxon>Galeomorphii</taxon>
        <taxon>Galeoidea</taxon>
        <taxon>Carcharhiniformes</taxon>
        <taxon>Scyliorhinidae</taxon>
        <taxon>Scyliorhinus</taxon>
    </lineage>
</organism>
<dbReference type="PANTHER" id="PTHR22692">
    <property type="entry name" value="MYOSIN VII, XV"/>
    <property type="match status" value="1"/>
</dbReference>
<dbReference type="Pfam" id="PF21989">
    <property type="entry name" value="RA_2"/>
    <property type="match status" value="1"/>
</dbReference>
<evidence type="ECO:0000259" key="11">
    <source>
        <dbReference type="PROSITE" id="PS50002"/>
    </source>
</evidence>
<evidence type="ECO:0000259" key="13">
    <source>
        <dbReference type="PROSITE" id="PS51016"/>
    </source>
</evidence>
<evidence type="ECO:0000256" key="5">
    <source>
        <dbReference type="ARBA" id="ARBA00022737"/>
    </source>
</evidence>
<dbReference type="PROSITE" id="PS51016">
    <property type="entry name" value="MYTH4"/>
    <property type="match status" value="2"/>
</dbReference>
<dbReference type="CDD" id="cd13199">
    <property type="entry name" value="FERM_C2_MyoVII"/>
    <property type="match status" value="1"/>
</dbReference>
<dbReference type="OrthoDB" id="10055605at2759"/>
<keyword evidence="15" id="KW-1185">Reference proteome</keyword>
<evidence type="ECO:0000256" key="8">
    <source>
        <dbReference type="ARBA" id="ARBA00023175"/>
    </source>
</evidence>
<keyword evidence="9" id="KW-0009">Actin-binding</keyword>
<dbReference type="Pfam" id="PF00784">
    <property type="entry name" value="MyTH4"/>
    <property type="match status" value="2"/>
</dbReference>
<dbReference type="SUPFAM" id="SSF47031">
    <property type="entry name" value="Second domain of FERM"/>
    <property type="match status" value="2"/>
</dbReference>
<dbReference type="InterPro" id="IPR041794">
    <property type="entry name" value="MyoVII_FERM_C2"/>
</dbReference>
<dbReference type="InterPro" id="IPR019749">
    <property type="entry name" value="Band_41_domain"/>
</dbReference>
<keyword evidence="4" id="KW-0963">Cytoplasm</keyword>
<dbReference type="FunFam" id="2.30.29.30:FF:000075">
    <property type="entry name" value="unconventional myosin-VIIa"/>
    <property type="match status" value="1"/>
</dbReference>
<dbReference type="SMART" id="SM00295">
    <property type="entry name" value="B41"/>
    <property type="match status" value="2"/>
</dbReference>
<dbReference type="CDD" id="cd14473">
    <property type="entry name" value="FERM_B-lobe"/>
    <property type="match status" value="2"/>
</dbReference>
<evidence type="ECO:0000256" key="3">
    <source>
        <dbReference type="ARBA" id="ARBA00022443"/>
    </source>
</evidence>
<keyword evidence="8" id="KW-0505">Motor protein</keyword>
<feature type="domain" description="SH3" evidence="11">
    <location>
        <begin position="436"/>
        <end position="502"/>
    </location>
</feature>
<dbReference type="Pfam" id="PF21998">
    <property type="entry name" value="FERM_C1_MyoVII"/>
    <property type="match status" value="1"/>
</dbReference>
<dbReference type="GO" id="GO:0005524">
    <property type="term" value="F:ATP binding"/>
    <property type="evidence" value="ECO:0007669"/>
    <property type="project" value="UniProtKB-KW"/>
</dbReference>
<keyword evidence="6" id="KW-0547">Nucleotide-binding</keyword>
<dbReference type="PROSITE" id="PS50002">
    <property type="entry name" value="SH3"/>
    <property type="match status" value="1"/>
</dbReference>
<dbReference type="InterPro" id="IPR019748">
    <property type="entry name" value="FERM_central"/>
</dbReference>
<keyword evidence="5" id="KW-0677">Repeat</keyword>
<dbReference type="Gene3D" id="1.20.80.10">
    <property type="match status" value="1"/>
</dbReference>
<proteinExistence type="inferred from homology"/>
<dbReference type="PANTHER" id="PTHR22692:SF24">
    <property type="entry name" value="MYOSIN VIIB"/>
    <property type="match status" value="1"/>
</dbReference>
<dbReference type="SUPFAM" id="SSF50729">
    <property type="entry name" value="PH domain-like"/>
    <property type="match status" value="1"/>
</dbReference>
<dbReference type="OMA" id="WRLFFRR"/>
<dbReference type="PROSITE" id="PS50057">
    <property type="entry name" value="FERM_3"/>
    <property type="match status" value="1"/>
</dbReference>
<dbReference type="InterPro" id="IPR001452">
    <property type="entry name" value="SH3_domain"/>
</dbReference>
<gene>
    <name evidence="14" type="ORF">scyTo_0007553</name>
</gene>
<evidence type="ECO:0000256" key="1">
    <source>
        <dbReference type="ARBA" id="ARBA00004496"/>
    </source>
</evidence>
<dbReference type="InterPro" id="IPR029071">
    <property type="entry name" value="Ubiquitin-like_domsf"/>
</dbReference>
<evidence type="ECO:0000313" key="14">
    <source>
        <dbReference type="EMBL" id="GCB64539.1"/>
    </source>
</evidence>
<dbReference type="STRING" id="75743.A0A401NUK2"/>
<dbReference type="SUPFAM" id="SSF54236">
    <property type="entry name" value="Ubiquitin-like"/>
    <property type="match status" value="2"/>
</dbReference>
<evidence type="ECO:0008006" key="16">
    <source>
        <dbReference type="Google" id="ProtNLM"/>
    </source>
</evidence>
<dbReference type="Gene3D" id="2.30.29.30">
    <property type="entry name" value="Pleckstrin-homology domain (PH domain)/Phosphotyrosine-binding domain (PTB)"/>
    <property type="match status" value="2"/>
</dbReference>
<keyword evidence="3 10" id="KW-0728">SH3 domain</keyword>
<evidence type="ECO:0000256" key="10">
    <source>
        <dbReference type="PROSITE-ProRule" id="PRU00192"/>
    </source>
</evidence>
<dbReference type="Gene3D" id="3.10.20.90">
    <property type="entry name" value="Phosphatidylinositol 3-kinase Catalytic Subunit, Chain A, domain 1"/>
    <property type="match status" value="2"/>
</dbReference>
<keyword evidence="7" id="KW-0067">ATP-binding</keyword>
<dbReference type="Gene3D" id="2.30.30.40">
    <property type="entry name" value="SH3 Domains"/>
    <property type="match status" value="1"/>
</dbReference>
<dbReference type="InterPro" id="IPR002404">
    <property type="entry name" value="IRS_PTB"/>
</dbReference>
<feature type="domain" description="MyTH4" evidence="13">
    <location>
        <begin position="575"/>
        <end position="724"/>
    </location>
</feature>
<dbReference type="InterPro" id="IPR041793">
    <property type="entry name" value="MyoVII_FERM_C1"/>
</dbReference>
<comment type="caution">
    <text evidence="14">The sequence shown here is derived from an EMBL/GenBank/DDBJ whole genome shotgun (WGS) entry which is preliminary data.</text>
</comment>
<dbReference type="InterPro" id="IPR014352">
    <property type="entry name" value="FERM/acyl-CoA-bd_prot_sf"/>
</dbReference>
<dbReference type="Gene3D" id="1.25.40.530">
    <property type="entry name" value="MyTH4 domain"/>
    <property type="match status" value="3"/>
</dbReference>
<dbReference type="CDD" id="cd13198">
    <property type="entry name" value="FERM_C1_MyoVII"/>
    <property type="match status" value="1"/>
</dbReference>
<dbReference type="Pfam" id="PF02174">
    <property type="entry name" value="IRS"/>
    <property type="match status" value="1"/>
</dbReference>
<sequence>MNPSLGEERLVGENSITDRPMSNLEKLHFIIGNGIARPNIRDEIYCQICKQLSECYSKNVYARGWILMSLCVGCFPPTDGFMKYLHNFIRNGPLGYAPYCAERLRRTFANGARREPPSYLELEATKLKQPIKVTVTLMSGLSCSASVDSATTANELCKSLAGKIGLKDTFGFSIYIALYDIFSSLGSGRDHVLDAISRCEQYVKRQGGQERHAAWRLFFRKEIFTPWHDCSEDAVSTDLIYQQIIRGIRFGEYQCEKEEELIDVAAKHYYVRFGADVETEKGVKVVHACISDKLLRSKSPEKWCQQITTQVKDLFVSERPNALKFKGQLVDSARMKWPLLFSRFFEASKFSGPTLPKNQLVVAVNWLGISFVDKNEKLLLKRSFPEITGVNTNRASKLYGQSVTVTTLQGETYTLTSGYAEDIADLIVMFLNGLKMRSEYAVTLHSNSEQDDPIFLKYEKGDLIKLIKNEEIIQDYGWIQGQNERTAKIGSLSLESVYIVPTLVKPPSEVMTLILMSPDQRRQASQNAQVKEPEVKIKAYTLEEFSYDHFRPPAKESMCKVVLPKARVKDRIWACSREPLRQPLLKRVSASTEMVVVACQAFTAIMRYMGDYPGKLAKSGTELTDLIFSVALQEDTLQDEIYCQIVKQLTDNCNRYSVDNGWQLLWLCTGLFPPSNALLPHVKRFLETHPEERLAADCIQRLNKVKRCGSRKNPPHLLEVEAIQLWSTKILHKIYFPNDTDEAFEIFTSTKAKDLCESITTRLKLSSSEGLSLFLQVEDKELPKYLRGYHQCTKEDAIQIAAFLYKVKFNDDKSQFLHIPKMLKDLVPEDMIRMMSPEEWRKSIVAVCNRHAGKTPDEVKLAFLKLLYRWATFGSAFFEVKQTSEPNFPDIVRIAINKQGVTVINPRTKVALVTHPYNKISNWCSGSTYFHMSVGNLVRGGKILCETSLGYKMDDLLTSYVSAYLATAKQKTARYNA</sequence>
<evidence type="ECO:0000313" key="15">
    <source>
        <dbReference type="Proteomes" id="UP000288216"/>
    </source>
</evidence>
<accession>A0A401NUK2</accession>
<feature type="domain" description="MyTH4" evidence="13">
    <location>
        <begin position="1"/>
        <end position="126"/>
    </location>
</feature>
<name>A0A401NUK2_SCYTO</name>
<dbReference type="EMBL" id="BFAA01002762">
    <property type="protein sequence ID" value="GCB64539.1"/>
    <property type="molecule type" value="Genomic_DNA"/>
</dbReference>
<dbReference type="GO" id="GO:0005737">
    <property type="term" value="C:cytoplasm"/>
    <property type="evidence" value="ECO:0007669"/>
    <property type="project" value="UniProtKB-SubCell"/>
</dbReference>
<dbReference type="CDD" id="cd17092">
    <property type="entry name" value="FERM1_F1_Myosin-VII"/>
    <property type="match status" value="1"/>
</dbReference>
<evidence type="ECO:0000256" key="7">
    <source>
        <dbReference type="ARBA" id="ARBA00022840"/>
    </source>
</evidence>
<dbReference type="InterPro" id="IPR051567">
    <property type="entry name" value="Unconventional_Myosin_ATPase"/>
</dbReference>
<dbReference type="InterPro" id="IPR035963">
    <property type="entry name" value="FERM_2"/>
</dbReference>
<dbReference type="InterPro" id="IPR038185">
    <property type="entry name" value="MyTH4_dom_sf"/>
</dbReference>
<evidence type="ECO:0000256" key="4">
    <source>
        <dbReference type="ARBA" id="ARBA00022490"/>
    </source>
</evidence>
<dbReference type="GO" id="GO:0005856">
    <property type="term" value="C:cytoskeleton"/>
    <property type="evidence" value="ECO:0007669"/>
    <property type="project" value="InterPro"/>
</dbReference>
<evidence type="ECO:0000256" key="2">
    <source>
        <dbReference type="ARBA" id="ARBA00008314"/>
    </source>
</evidence>
<reference evidence="14 15" key="1">
    <citation type="journal article" date="2018" name="Nat. Ecol. Evol.">
        <title>Shark genomes provide insights into elasmobranch evolution and the origin of vertebrates.</title>
        <authorList>
            <person name="Hara Y"/>
            <person name="Yamaguchi K"/>
            <person name="Onimaru K"/>
            <person name="Kadota M"/>
            <person name="Koyanagi M"/>
            <person name="Keeley SD"/>
            <person name="Tatsumi K"/>
            <person name="Tanaka K"/>
            <person name="Motone F"/>
            <person name="Kageyama Y"/>
            <person name="Nozu R"/>
            <person name="Adachi N"/>
            <person name="Nishimura O"/>
            <person name="Nakagawa R"/>
            <person name="Tanegashima C"/>
            <person name="Kiyatake I"/>
            <person name="Matsumoto R"/>
            <person name="Murakumo K"/>
            <person name="Nishida K"/>
            <person name="Terakita A"/>
            <person name="Kuratani S"/>
            <person name="Sato K"/>
            <person name="Hyodo S Kuraku.S."/>
        </authorList>
    </citation>
    <scope>NUCLEOTIDE SEQUENCE [LARGE SCALE GENOMIC DNA]</scope>
</reference>
<comment type="similarity">
    <text evidence="2">Belongs to the TRAFAC class myosin-kinesin ATPase superfamily. Myosin family.</text>
</comment>
<dbReference type="InterPro" id="IPR000299">
    <property type="entry name" value="FERM_domain"/>
</dbReference>